<dbReference type="EMBL" id="KZ309567">
    <property type="protein sequence ID" value="KAG8239244.1"/>
    <property type="molecule type" value="Genomic_DNA"/>
</dbReference>
<accession>A0A8K0KPT1</accession>
<gene>
    <name evidence="2" type="ORF">J437_LFUL018916</name>
</gene>
<organism evidence="2 3">
    <name type="scientific">Ladona fulva</name>
    <name type="common">Scarce chaser dragonfly</name>
    <name type="synonym">Libellula fulva</name>
    <dbReference type="NCBI Taxonomy" id="123851"/>
    <lineage>
        <taxon>Eukaryota</taxon>
        <taxon>Metazoa</taxon>
        <taxon>Ecdysozoa</taxon>
        <taxon>Arthropoda</taxon>
        <taxon>Hexapoda</taxon>
        <taxon>Insecta</taxon>
        <taxon>Pterygota</taxon>
        <taxon>Palaeoptera</taxon>
        <taxon>Odonata</taxon>
        <taxon>Epiprocta</taxon>
        <taxon>Anisoptera</taxon>
        <taxon>Libelluloidea</taxon>
        <taxon>Libellulidae</taxon>
        <taxon>Ladona</taxon>
    </lineage>
</organism>
<evidence type="ECO:0000256" key="1">
    <source>
        <dbReference type="SAM" id="MobiDB-lite"/>
    </source>
</evidence>
<proteinExistence type="predicted"/>
<name>A0A8K0KPT1_LADFU</name>
<protein>
    <submittedName>
        <fullName evidence="2">Uncharacterized protein</fullName>
    </submittedName>
</protein>
<evidence type="ECO:0000313" key="2">
    <source>
        <dbReference type="EMBL" id="KAG8239244.1"/>
    </source>
</evidence>
<reference evidence="2" key="2">
    <citation type="submission" date="2017-10" db="EMBL/GenBank/DDBJ databases">
        <title>Ladona fulva Genome sequencing and assembly.</title>
        <authorList>
            <person name="Murali S."/>
            <person name="Richards S."/>
            <person name="Bandaranaike D."/>
            <person name="Bellair M."/>
            <person name="Blankenburg K."/>
            <person name="Chao H."/>
            <person name="Dinh H."/>
            <person name="Doddapaneni H."/>
            <person name="Dugan-Rocha S."/>
            <person name="Elkadiri S."/>
            <person name="Gnanaolivu R."/>
            <person name="Hernandez B."/>
            <person name="Skinner E."/>
            <person name="Javaid M."/>
            <person name="Lee S."/>
            <person name="Li M."/>
            <person name="Ming W."/>
            <person name="Munidasa M."/>
            <person name="Muniz J."/>
            <person name="Nguyen L."/>
            <person name="Hughes D."/>
            <person name="Osuji N."/>
            <person name="Pu L.-L."/>
            <person name="Puazo M."/>
            <person name="Qu C."/>
            <person name="Quiroz J."/>
            <person name="Raj R."/>
            <person name="Weissenberger G."/>
            <person name="Xin Y."/>
            <person name="Zou X."/>
            <person name="Han Y."/>
            <person name="Worley K."/>
            <person name="Muzny D."/>
            <person name="Gibbs R."/>
        </authorList>
    </citation>
    <scope>NUCLEOTIDE SEQUENCE</scope>
    <source>
        <strain evidence="2">Sampled in the wild</strain>
    </source>
</reference>
<feature type="region of interest" description="Disordered" evidence="1">
    <location>
        <begin position="150"/>
        <end position="173"/>
    </location>
</feature>
<dbReference type="Proteomes" id="UP000792457">
    <property type="component" value="Unassembled WGS sequence"/>
</dbReference>
<keyword evidence="3" id="KW-1185">Reference proteome</keyword>
<reference evidence="2" key="1">
    <citation type="submission" date="2013-04" db="EMBL/GenBank/DDBJ databases">
        <authorList>
            <person name="Qu J."/>
            <person name="Murali S.C."/>
            <person name="Bandaranaike D."/>
            <person name="Bellair M."/>
            <person name="Blankenburg K."/>
            <person name="Chao H."/>
            <person name="Dinh H."/>
            <person name="Doddapaneni H."/>
            <person name="Downs B."/>
            <person name="Dugan-Rocha S."/>
            <person name="Elkadiri S."/>
            <person name="Gnanaolivu R.D."/>
            <person name="Hernandez B."/>
            <person name="Javaid M."/>
            <person name="Jayaseelan J.C."/>
            <person name="Lee S."/>
            <person name="Li M."/>
            <person name="Ming W."/>
            <person name="Munidasa M."/>
            <person name="Muniz J."/>
            <person name="Nguyen L."/>
            <person name="Ongeri F."/>
            <person name="Osuji N."/>
            <person name="Pu L.-L."/>
            <person name="Puazo M."/>
            <person name="Qu C."/>
            <person name="Quiroz J."/>
            <person name="Raj R."/>
            <person name="Weissenberger G."/>
            <person name="Xin Y."/>
            <person name="Zou X."/>
            <person name="Han Y."/>
            <person name="Richards S."/>
            <person name="Worley K."/>
            <person name="Muzny D."/>
            <person name="Gibbs R."/>
        </authorList>
    </citation>
    <scope>NUCLEOTIDE SEQUENCE</scope>
    <source>
        <strain evidence="2">Sampled in the wild</strain>
    </source>
</reference>
<sequence length="236" mass="26960">MTRFSLEYLQRSAAYNSLYSRKIMEYIHHAATELLATEDIILPPKIPPVSETECFSTAIKPISEPIVHSKQYSPSHEESKEDESIEDFVRSLFRDRIHGTLLMLQQRDRRCSKLANVAGGSWKSWTELWVERCGDVCPDAKETQYSADYQGAHVDTPHPTPSAKTASEPPDRMGKKTFWRRVLCLFTCCTNSDVTQEPVDSLSLNDATEKYDFNELPKRDSFGPFPGFRRSASTVW</sequence>
<evidence type="ECO:0000313" key="3">
    <source>
        <dbReference type="Proteomes" id="UP000792457"/>
    </source>
</evidence>
<dbReference type="AlphaFoldDB" id="A0A8K0KPT1"/>
<comment type="caution">
    <text evidence="2">The sequence shown here is derived from an EMBL/GenBank/DDBJ whole genome shotgun (WGS) entry which is preliminary data.</text>
</comment>